<organism evidence="3 4">
    <name type="scientific">Yinghuangia soli</name>
    <dbReference type="NCBI Taxonomy" id="2908204"/>
    <lineage>
        <taxon>Bacteria</taxon>
        <taxon>Bacillati</taxon>
        <taxon>Actinomycetota</taxon>
        <taxon>Actinomycetes</taxon>
        <taxon>Kitasatosporales</taxon>
        <taxon>Streptomycetaceae</taxon>
        <taxon>Yinghuangia</taxon>
    </lineage>
</organism>
<evidence type="ECO:0000259" key="2">
    <source>
        <dbReference type="Pfam" id="PF08327"/>
    </source>
</evidence>
<comment type="similarity">
    <text evidence="1">Belongs to the AHA1 family.</text>
</comment>
<dbReference type="InterPro" id="IPR013538">
    <property type="entry name" value="ASHA1/2-like_C"/>
</dbReference>
<dbReference type="SUPFAM" id="SSF55961">
    <property type="entry name" value="Bet v1-like"/>
    <property type="match status" value="1"/>
</dbReference>
<dbReference type="Pfam" id="PF08327">
    <property type="entry name" value="AHSA1"/>
    <property type="match status" value="1"/>
</dbReference>
<reference evidence="3" key="1">
    <citation type="submission" date="2022-01" db="EMBL/GenBank/DDBJ databases">
        <title>Genome-Based Taxonomic Classification of the Phylum Actinobacteria.</title>
        <authorList>
            <person name="Gao Y."/>
        </authorList>
    </citation>
    <scope>NUCLEOTIDE SEQUENCE</scope>
    <source>
        <strain evidence="3">KLBMP 8922</strain>
    </source>
</reference>
<feature type="domain" description="Activator of Hsp90 ATPase homologue 1/2-like C-terminal" evidence="2">
    <location>
        <begin position="11"/>
        <end position="129"/>
    </location>
</feature>
<dbReference type="AlphaFoldDB" id="A0AA41PWX5"/>
<dbReference type="RefSeq" id="WP_235051480.1">
    <property type="nucleotide sequence ID" value="NZ_JAKFHA010000003.1"/>
</dbReference>
<sequence length="137" mass="14569">MADYATSVDIDAPPEVVFAHLVTAEGLVAWMGEHAVVEGRPGGEFTVDIAGSPVRGRYLEVDAPHRVVVSWGIAGSPELPPGTSRVEFLLTAKPGGGTRLDLRQTGLPEVQEPAYARGWTHYLRVLAGVAAQQQAID</sequence>
<name>A0AA41PWX5_9ACTN</name>
<evidence type="ECO:0000313" key="4">
    <source>
        <dbReference type="Proteomes" id="UP001165378"/>
    </source>
</evidence>
<proteinExistence type="inferred from homology"/>
<dbReference type="CDD" id="cd07814">
    <property type="entry name" value="SRPBCC_CalC_Aha1-like"/>
    <property type="match status" value="1"/>
</dbReference>
<keyword evidence="4" id="KW-1185">Reference proteome</keyword>
<dbReference type="InterPro" id="IPR023393">
    <property type="entry name" value="START-like_dom_sf"/>
</dbReference>
<dbReference type="Proteomes" id="UP001165378">
    <property type="component" value="Unassembled WGS sequence"/>
</dbReference>
<dbReference type="Gene3D" id="3.30.530.20">
    <property type="match status" value="1"/>
</dbReference>
<gene>
    <name evidence="3" type="ORF">LZ495_08990</name>
</gene>
<evidence type="ECO:0000256" key="1">
    <source>
        <dbReference type="ARBA" id="ARBA00006817"/>
    </source>
</evidence>
<accession>A0AA41PWX5</accession>
<comment type="caution">
    <text evidence="3">The sequence shown here is derived from an EMBL/GenBank/DDBJ whole genome shotgun (WGS) entry which is preliminary data.</text>
</comment>
<evidence type="ECO:0000313" key="3">
    <source>
        <dbReference type="EMBL" id="MCF2527344.1"/>
    </source>
</evidence>
<protein>
    <submittedName>
        <fullName evidence="3">SRPBCC domain-containing protein</fullName>
    </submittedName>
</protein>
<dbReference type="EMBL" id="JAKFHA010000003">
    <property type="protein sequence ID" value="MCF2527344.1"/>
    <property type="molecule type" value="Genomic_DNA"/>
</dbReference>